<dbReference type="Pfam" id="PF01833">
    <property type="entry name" value="TIG"/>
    <property type="match status" value="1"/>
</dbReference>
<feature type="signal peptide" evidence="1">
    <location>
        <begin position="1"/>
        <end position="22"/>
    </location>
</feature>
<gene>
    <name evidence="3" type="ORF">BHS09_27040</name>
</gene>
<accession>A0AAE6G4A1</accession>
<dbReference type="InterPro" id="IPR002909">
    <property type="entry name" value="IPT_dom"/>
</dbReference>
<evidence type="ECO:0000259" key="2">
    <source>
        <dbReference type="Pfam" id="PF01833"/>
    </source>
</evidence>
<dbReference type="SUPFAM" id="SSF81296">
    <property type="entry name" value="E set domains"/>
    <property type="match status" value="1"/>
</dbReference>
<name>A0AAE6G4A1_MYXXA</name>
<dbReference type="InterPro" id="IPR014756">
    <property type="entry name" value="Ig_E-set"/>
</dbReference>
<sequence length="1113" mass="116721">MMSMSSRCLRALFLVLPLLVVACDGDSDGGPSPSDNAPIVREVQPSGGPVAGNTLINVYGSGFKEGAKLYFGQQEALRVVVVNTYRIYGYTPTATSGVVDVRVVNPDSAHGTLVGGFTFEGAPSANIDQAEVLNGNVDAVSNGQPVGTTVRGAVTVAGITRGTGQGGGTRAQVGFAPANAELLNPESYTWEEATYEGDSGNREADIYQGTVLLQPAIGGARNEWVVTMRFSIDNGATWVMADGDGSANGVSEDMLRRVFISRPRVDYCKLGPDNNRGPLNVFYRPGDTALIKVAGQVYAAGVTQGGGAGSGLVAQLGYGPADSDPSSDSGWTWINAKYKTDHGNNDEWEADLPNPGTVGTWRIAYRFSISENAWRFCDVDGVNDSNEGELTFSLTKLGTLTVGDEAPKPQVTWCKIGLDQTAPEPINYTTTQTSGLKTVYAQVNLPGVTDREGAGPNLAGQLGWGPVGEDPRTSPLWNWSAQLTFDKDNFEVNDQWKGTLPNPAINGEYRYAVRFNHDGGPIRVCDGNGVDDGGQNFEMDQLGTLNVTGQPVIPRVIGYCKLGPDGNNTPETVTYTTTTTPSRRVEAQVYVQGVTNAVGQGAGIVGQLGWGPAGEDPATSSQWNWTTSGTYVSDLGSANDVYEATLPNPGAVGSYRFAYRFQVNDGEFLYCDADGNSGGASGFDAALIGTLTVTEAQAINVVNYCKLGPDGNNTPQSLAYTTGEAASHVIIAYVNVAGITDTTTGEVADIVGQLGWGPVGEDPATSDEWAWSTTAQFKDDFWDNDEYEATLPNPGTVGSYRFAYRFQVNGGAFMYCDADGNSTNPEHGFDVALTGSLAVSAQNPEPEPTDSYCRLLNVSGTTVGSGDIVTVVGRVHIPGVTAGEGPGANVQVQVGVGAADANASTQAVAFTWKAAEYTGEANGEADTDEFSTTVTPAYTGDRAVSLRYSTDGTTWTYCDKDGSNVGGYTLGQQHALTVGKHTGIGYCNLQWPFEIAVGAEGDPRIVYGQLHVDGVTPGSGQGAGVVAELGYGPASSDPGISGWTWVAATYLSDEGNNDQYSVSLPEGVSAGTSYAYRYSLNGGPFCYGDRNDRGGSGNTGNGFQGGDLGTVIP</sequence>
<evidence type="ECO:0000313" key="4">
    <source>
        <dbReference type="Proteomes" id="UP000320179"/>
    </source>
</evidence>
<reference evidence="3 4" key="1">
    <citation type="journal article" date="2019" name="Science">
        <title>Social genes are selection hotspots in kin groups of a soil microbe.</title>
        <authorList>
            <person name="Wielgoss S."/>
            <person name="Wolfensberger R."/>
            <person name="Sun L."/>
            <person name="Fiegna F."/>
            <person name="Velicer G.J."/>
        </authorList>
    </citation>
    <scope>NUCLEOTIDE SEQUENCE [LARGE SCALE GENOMIC DNA]</scope>
    <source>
        <strain evidence="3 4">MC3.5.9c15</strain>
    </source>
</reference>
<feature type="chain" id="PRO_5042199282" description="IPT/TIG domain-containing protein" evidence="1">
    <location>
        <begin position="23"/>
        <end position="1113"/>
    </location>
</feature>
<keyword evidence="1" id="KW-0732">Signal</keyword>
<dbReference type="Proteomes" id="UP000320179">
    <property type="component" value="Chromosome"/>
</dbReference>
<dbReference type="CDD" id="cd00102">
    <property type="entry name" value="IPT"/>
    <property type="match status" value="1"/>
</dbReference>
<dbReference type="InterPro" id="IPR013783">
    <property type="entry name" value="Ig-like_fold"/>
</dbReference>
<protein>
    <recommendedName>
        <fullName evidence="2">IPT/TIG domain-containing protein</fullName>
    </recommendedName>
</protein>
<evidence type="ECO:0000313" key="3">
    <source>
        <dbReference type="EMBL" id="QDE70334.1"/>
    </source>
</evidence>
<proteinExistence type="predicted"/>
<dbReference type="AlphaFoldDB" id="A0AAE6G4A1"/>
<organism evidence="3 4">
    <name type="scientific">Myxococcus xanthus</name>
    <dbReference type="NCBI Taxonomy" id="34"/>
    <lineage>
        <taxon>Bacteria</taxon>
        <taxon>Pseudomonadati</taxon>
        <taxon>Myxococcota</taxon>
        <taxon>Myxococcia</taxon>
        <taxon>Myxococcales</taxon>
        <taxon>Cystobacterineae</taxon>
        <taxon>Myxococcaceae</taxon>
        <taxon>Myxococcus</taxon>
    </lineage>
</organism>
<dbReference type="Gene3D" id="2.60.40.10">
    <property type="entry name" value="Immunoglobulins"/>
    <property type="match status" value="1"/>
</dbReference>
<feature type="domain" description="IPT/TIG" evidence="2">
    <location>
        <begin position="38"/>
        <end position="112"/>
    </location>
</feature>
<dbReference type="EMBL" id="CP017174">
    <property type="protein sequence ID" value="QDE70334.1"/>
    <property type="molecule type" value="Genomic_DNA"/>
</dbReference>
<evidence type="ECO:0000256" key="1">
    <source>
        <dbReference type="SAM" id="SignalP"/>
    </source>
</evidence>
<dbReference type="PROSITE" id="PS51257">
    <property type="entry name" value="PROKAR_LIPOPROTEIN"/>
    <property type="match status" value="1"/>
</dbReference>